<proteinExistence type="predicted"/>
<dbReference type="Proteomes" id="UP000593578">
    <property type="component" value="Unassembled WGS sequence"/>
</dbReference>
<protein>
    <submittedName>
        <fullName evidence="1">Uncharacterized protein</fullName>
    </submittedName>
</protein>
<reference evidence="1 2" key="1">
    <citation type="journal article" date="2019" name="Genome Biol. Evol.">
        <title>Insights into the evolution of the New World diploid cottons (Gossypium, subgenus Houzingenia) based on genome sequencing.</title>
        <authorList>
            <person name="Grover C.E."/>
            <person name="Arick M.A. 2nd"/>
            <person name="Thrash A."/>
            <person name="Conover J.L."/>
            <person name="Sanders W.S."/>
            <person name="Peterson D.G."/>
            <person name="Frelichowski J.E."/>
            <person name="Scheffler J.A."/>
            <person name="Scheffler B.E."/>
            <person name="Wendel J.F."/>
        </authorList>
    </citation>
    <scope>NUCLEOTIDE SEQUENCE [LARGE SCALE GENOMIC DNA]</scope>
    <source>
        <strain evidence="1">8</strain>
        <tissue evidence="1">Leaf</tissue>
    </source>
</reference>
<organism evidence="1 2">
    <name type="scientific">Gossypium raimondii</name>
    <name type="common">Peruvian cotton</name>
    <name type="synonym">Gossypium klotzschianum subsp. raimondii</name>
    <dbReference type="NCBI Taxonomy" id="29730"/>
    <lineage>
        <taxon>Eukaryota</taxon>
        <taxon>Viridiplantae</taxon>
        <taxon>Streptophyta</taxon>
        <taxon>Embryophyta</taxon>
        <taxon>Tracheophyta</taxon>
        <taxon>Spermatophyta</taxon>
        <taxon>Magnoliopsida</taxon>
        <taxon>eudicotyledons</taxon>
        <taxon>Gunneridae</taxon>
        <taxon>Pentapetalae</taxon>
        <taxon>rosids</taxon>
        <taxon>malvids</taxon>
        <taxon>Malvales</taxon>
        <taxon>Malvaceae</taxon>
        <taxon>Malvoideae</taxon>
        <taxon>Gossypium</taxon>
    </lineage>
</organism>
<accession>A0A7J8Q221</accession>
<comment type="caution">
    <text evidence="1">The sequence shown here is derived from an EMBL/GenBank/DDBJ whole genome shotgun (WGS) entry which is preliminary data.</text>
</comment>
<sequence length="115" mass="11957">MFRKAASVVSLAAKHAYAAAAATSTSDEEMIPLKCCLMSITLPWEHIAHDLLFKWVAPPGLPAPEVILKDGKGASSSSSVGTPGHRILANQPLFAVTGNIDASSVPNICTIFGLG</sequence>
<evidence type="ECO:0000313" key="2">
    <source>
        <dbReference type="Proteomes" id="UP000593578"/>
    </source>
</evidence>
<dbReference type="AlphaFoldDB" id="A0A7J8Q221"/>
<dbReference type="EMBL" id="JABEZZ010000009">
    <property type="protein sequence ID" value="MBA0595589.1"/>
    <property type="molecule type" value="Genomic_DNA"/>
</dbReference>
<name>A0A7J8Q221_GOSRA</name>
<gene>
    <name evidence="1" type="ORF">Gorai_012455</name>
</gene>
<evidence type="ECO:0000313" key="1">
    <source>
        <dbReference type="EMBL" id="MBA0595589.1"/>
    </source>
</evidence>